<proteinExistence type="predicted"/>
<organism evidence="1 2">
    <name type="scientific">Candidatus Kaiserbacteria bacterium CG10_big_fil_rev_8_21_14_0_10_43_70</name>
    <dbReference type="NCBI Taxonomy" id="1974605"/>
    <lineage>
        <taxon>Bacteria</taxon>
        <taxon>Candidatus Kaiseribacteriota</taxon>
    </lineage>
</organism>
<protein>
    <submittedName>
        <fullName evidence="1">Uncharacterized protein</fullName>
    </submittedName>
</protein>
<dbReference type="AlphaFoldDB" id="A0A2H0UJ33"/>
<reference evidence="2" key="1">
    <citation type="submission" date="2017-09" db="EMBL/GenBank/DDBJ databases">
        <title>Depth-based differentiation of microbial function through sediment-hosted aquifers and enrichment of novel symbionts in the deep terrestrial subsurface.</title>
        <authorList>
            <person name="Probst A.J."/>
            <person name="Ladd B."/>
            <person name="Jarett J.K."/>
            <person name="Geller-Mcgrath D.E."/>
            <person name="Sieber C.M.K."/>
            <person name="Emerson J.B."/>
            <person name="Anantharaman K."/>
            <person name="Thomas B.C."/>
            <person name="Malmstrom R."/>
            <person name="Stieglmeier M."/>
            <person name="Klingl A."/>
            <person name="Woyke T."/>
            <person name="Ryan C.M."/>
            <person name="Banfield J.F."/>
        </authorList>
    </citation>
    <scope>NUCLEOTIDE SEQUENCE [LARGE SCALE GENOMIC DNA]</scope>
</reference>
<sequence length="104" mass="11793">MASVHDVSSITVEGFRHNWTSNGPNEMRGYTHHPRHGEDDAIEWSASPADHSGKRWTIFLLSRDGTLPSHAPEVLRNLQENAIDIFTHFKWVNENVNEAGQVYA</sequence>
<dbReference type="Proteomes" id="UP000230706">
    <property type="component" value="Unassembled WGS sequence"/>
</dbReference>
<evidence type="ECO:0000313" key="2">
    <source>
        <dbReference type="Proteomes" id="UP000230706"/>
    </source>
</evidence>
<name>A0A2H0UJ33_9BACT</name>
<comment type="caution">
    <text evidence="1">The sequence shown here is derived from an EMBL/GenBank/DDBJ whole genome shotgun (WGS) entry which is preliminary data.</text>
</comment>
<evidence type="ECO:0000313" key="1">
    <source>
        <dbReference type="EMBL" id="PIR86390.1"/>
    </source>
</evidence>
<gene>
    <name evidence="1" type="ORF">COU13_01195</name>
</gene>
<accession>A0A2H0UJ33</accession>
<dbReference type="EMBL" id="PFBF01000026">
    <property type="protein sequence ID" value="PIR86390.1"/>
    <property type="molecule type" value="Genomic_DNA"/>
</dbReference>